<evidence type="ECO:0000313" key="4">
    <source>
        <dbReference type="Proteomes" id="UP000010799"/>
    </source>
</evidence>
<dbReference type="GO" id="GO:0030288">
    <property type="term" value="C:outer membrane-bounded periplasmic space"/>
    <property type="evidence" value="ECO:0007669"/>
    <property type="project" value="TreeGrafter"/>
</dbReference>
<proteinExistence type="predicted"/>
<dbReference type="Proteomes" id="UP000010799">
    <property type="component" value="Chromosome"/>
</dbReference>
<reference evidence="3 4" key="1">
    <citation type="journal article" date="2012" name="Stand. Genomic Sci.">
        <title>Complete genome sequence of Liberibacter crescens BT-1.</title>
        <authorList>
            <person name="Leonard M.T."/>
            <person name="Fagen J.R."/>
            <person name="Davis-Richardson A.G."/>
            <person name="Davis M.J."/>
            <person name="Triplett E.W."/>
        </authorList>
    </citation>
    <scope>NUCLEOTIDE SEQUENCE [LARGE SCALE GENOMIC DNA]</scope>
    <source>
        <strain evidence="3 4">BT-1</strain>
    </source>
</reference>
<name>L0EXA4_LIBCB</name>
<dbReference type="STRING" id="1215343.B488_13010"/>
<dbReference type="PANTHER" id="PTHR36504">
    <property type="entry name" value="LIPOPOLYSACCHARIDE EXPORT SYSTEM PROTEIN LPTA"/>
    <property type="match status" value="1"/>
</dbReference>
<dbReference type="GO" id="GO:0015920">
    <property type="term" value="P:lipopolysaccharide transport"/>
    <property type="evidence" value="ECO:0007669"/>
    <property type="project" value="TreeGrafter"/>
</dbReference>
<feature type="domain" description="Organic solvent tolerance-like N-terminal" evidence="2">
    <location>
        <begin position="48"/>
        <end position="158"/>
    </location>
</feature>
<dbReference type="GO" id="GO:0009279">
    <property type="term" value="C:cell outer membrane"/>
    <property type="evidence" value="ECO:0007669"/>
    <property type="project" value="TreeGrafter"/>
</dbReference>
<dbReference type="PATRIC" id="fig|1215343.11.peg.1342"/>
<dbReference type="InterPro" id="IPR005653">
    <property type="entry name" value="OstA-like_N"/>
</dbReference>
<dbReference type="InterPro" id="IPR052037">
    <property type="entry name" value="LPS_export_LptA"/>
</dbReference>
<dbReference type="eggNOG" id="COG1934">
    <property type="taxonomic scope" value="Bacteria"/>
</dbReference>
<evidence type="ECO:0000256" key="1">
    <source>
        <dbReference type="ARBA" id="ARBA00022729"/>
    </source>
</evidence>
<keyword evidence="1" id="KW-0732">Signal</keyword>
<dbReference type="HOGENOM" id="CLU_095993_0_1_5"/>
<dbReference type="Gene3D" id="2.60.450.10">
    <property type="entry name" value="Lipopolysaccharide (LPS) transport protein A like domain"/>
    <property type="match status" value="1"/>
</dbReference>
<evidence type="ECO:0000313" key="3">
    <source>
        <dbReference type="EMBL" id="AGA65293.1"/>
    </source>
</evidence>
<dbReference type="EMBL" id="CP003789">
    <property type="protein sequence ID" value="AGA65293.1"/>
    <property type="molecule type" value="Genomic_DNA"/>
</dbReference>
<sequence length="181" mass="20358">MKTNRIFLCMTIISAGLIIFSETFFALAAQSMPQHMKFLKLADNEIIQIESGTLEVHDQENKAYFTKDVKVVQGTTTLQADEMVVLYRDKNYLSGNGIRRINIARNILMKSGMQQVTAEKGFFDFDTKIFVLTGKQVVLTQGSNVFIGCKFVVHTDTGDAKLDSCNNRVKIQLDPKSSNMM</sequence>
<organism evidence="3 4">
    <name type="scientific">Liberibacter crescens (strain BT-1)</name>
    <dbReference type="NCBI Taxonomy" id="1215343"/>
    <lineage>
        <taxon>Bacteria</taxon>
        <taxon>Pseudomonadati</taxon>
        <taxon>Pseudomonadota</taxon>
        <taxon>Alphaproteobacteria</taxon>
        <taxon>Hyphomicrobiales</taxon>
        <taxon>Rhizobiaceae</taxon>
        <taxon>Liberibacter</taxon>
    </lineage>
</organism>
<evidence type="ECO:0000259" key="2">
    <source>
        <dbReference type="Pfam" id="PF03968"/>
    </source>
</evidence>
<dbReference type="KEGG" id="lcc:B488_13010"/>
<keyword evidence="4" id="KW-1185">Reference proteome</keyword>
<dbReference type="Pfam" id="PF03968">
    <property type="entry name" value="LptD_N"/>
    <property type="match status" value="1"/>
</dbReference>
<protein>
    <recommendedName>
        <fullName evidence="2">Organic solvent tolerance-like N-terminal domain-containing protein</fullName>
    </recommendedName>
</protein>
<dbReference type="PANTHER" id="PTHR36504:SF1">
    <property type="entry name" value="LIPOPOLYSACCHARIDE EXPORT SYSTEM PROTEIN LPTA"/>
    <property type="match status" value="1"/>
</dbReference>
<dbReference type="GO" id="GO:0017089">
    <property type="term" value="F:glycolipid transfer activity"/>
    <property type="evidence" value="ECO:0007669"/>
    <property type="project" value="TreeGrafter"/>
</dbReference>
<accession>L0EXA4</accession>
<dbReference type="AlphaFoldDB" id="L0EXA4"/>
<gene>
    <name evidence="3" type="ordered locus">B488_13010</name>
</gene>
<dbReference type="RefSeq" id="WP_015273718.1">
    <property type="nucleotide sequence ID" value="NC_019907.1"/>
</dbReference>